<dbReference type="InterPro" id="IPR019491">
    <property type="entry name" value="Lipoate_protein_ligase_C"/>
</dbReference>
<evidence type="ECO:0000256" key="7">
    <source>
        <dbReference type="ARBA" id="ARBA00022840"/>
    </source>
</evidence>
<dbReference type="Proteomes" id="UP000009168">
    <property type="component" value="Unassembled WGS sequence"/>
</dbReference>
<evidence type="ECO:0000256" key="2">
    <source>
        <dbReference type="ARBA" id="ARBA00005124"/>
    </source>
</evidence>
<dbReference type="RefSeq" id="XP_001023472.1">
    <property type="nucleotide sequence ID" value="XM_001023472.1"/>
</dbReference>
<comment type="pathway">
    <text evidence="1">Protein modification; protein lipoylation via exogenous pathway; protein N(6)-(lipoyl)lysine from lipoate: step 2/2.</text>
</comment>
<evidence type="ECO:0000256" key="4">
    <source>
        <dbReference type="ARBA" id="ARBA00012367"/>
    </source>
</evidence>
<comment type="catalytic activity">
    <reaction evidence="8">
        <text>L-lysyl-[lipoyl-carrier protein] + (R)-lipoate + ATP = N(6)-[(R)-lipoyl]-L-lysyl-[lipoyl-carrier protein] + AMP + diphosphate + H(+)</text>
        <dbReference type="Rhea" id="RHEA:49288"/>
        <dbReference type="Rhea" id="RHEA-COMP:10500"/>
        <dbReference type="Rhea" id="RHEA-COMP:10502"/>
        <dbReference type="ChEBI" id="CHEBI:15378"/>
        <dbReference type="ChEBI" id="CHEBI:29969"/>
        <dbReference type="ChEBI" id="CHEBI:30616"/>
        <dbReference type="ChEBI" id="CHEBI:33019"/>
        <dbReference type="ChEBI" id="CHEBI:83088"/>
        <dbReference type="ChEBI" id="CHEBI:83099"/>
        <dbReference type="ChEBI" id="CHEBI:456215"/>
        <dbReference type="EC" id="6.3.1.20"/>
    </reaction>
</comment>
<comment type="pathway">
    <text evidence="2">Protein modification; protein lipoylation via exogenous pathway; protein N(6)-(lipoyl)lysine from lipoate: step 1/2.</text>
</comment>
<dbReference type="GO" id="GO:0017118">
    <property type="term" value="F:lipoyltransferase activity"/>
    <property type="evidence" value="ECO:0007669"/>
    <property type="project" value="TreeGrafter"/>
</dbReference>
<dbReference type="GO" id="GO:0016979">
    <property type="term" value="F:lipoate-protein ligase activity"/>
    <property type="evidence" value="ECO:0007669"/>
    <property type="project" value="UniProtKB-EC"/>
</dbReference>
<comment type="similarity">
    <text evidence="3">Belongs to the LplA family.</text>
</comment>
<evidence type="ECO:0000259" key="9">
    <source>
        <dbReference type="PROSITE" id="PS51733"/>
    </source>
</evidence>
<dbReference type="OMA" id="RYQNWDW"/>
<evidence type="ECO:0000256" key="8">
    <source>
        <dbReference type="ARBA" id="ARBA00048037"/>
    </source>
</evidence>
<evidence type="ECO:0000256" key="3">
    <source>
        <dbReference type="ARBA" id="ARBA00008242"/>
    </source>
</evidence>
<dbReference type="PANTHER" id="PTHR12561">
    <property type="entry name" value="LIPOATE-PROTEIN LIGASE"/>
    <property type="match status" value="1"/>
</dbReference>
<keyword evidence="5 10" id="KW-0436">Ligase</keyword>
<proteinExistence type="inferred from homology"/>
<dbReference type="InParanoid" id="I7MA18"/>
<dbReference type="AlphaFoldDB" id="I7MA18"/>
<evidence type="ECO:0000256" key="1">
    <source>
        <dbReference type="ARBA" id="ARBA00005085"/>
    </source>
</evidence>
<dbReference type="FunCoup" id="I7MA18">
    <property type="interactions" value="137"/>
</dbReference>
<dbReference type="STRING" id="312017.I7MA18"/>
<dbReference type="GO" id="GO:0005737">
    <property type="term" value="C:cytoplasm"/>
    <property type="evidence" value="ECO:0007669"/>
    <property type="project" value="TreeGrafter"/>
</dbReference>
<dbReference type="SUPFAM" id="SSF82649">
    <property type="entry name" value="SufE/NifU"/>
    <property type="match status" value="1"/>
</dbReference>
<dbReference type="EC" id="6.3.1.20" evidence="4"/>
<accession>I7MA18</accession>
<dbReference type="OrthoDB" id="201621at2759"/>
<evidence type="ECO:0000313" key="10">
    <source>
        <dbReference type="EMBL" id="EAS03227.1"/>
    </source>
</evidence>
<dbReference type="EMBL" id="GG662495">
    <property type="protein sequence ID" value="EAS03227.1"/>
    <property type="molecule type" value="Genomic_DNA"/>
</dbReference>
<dbReference type="SUPFAM" id="SSF55681">
    <property type="entry name" value="Class II aaRS and biotin synthetases"/>
    <property type="match status" value="1"/>
</dbReference>
<dbReference type="Pfam" id="PF21948">
    <property type="entry name" value="LplA-B_cat"/>
    <property type="match status" value="1"/>
</dbReference>
<keyword evidence="6" id="KW-0547">Nucleotide-binding</keyword>
<dbReference type="GeneID" id="7826567"/>
<feature type="domain" description="BPL/LPL catalytic" evidence="9">
    <location>
        <begin position="67"/>
        <end position="262"/>
    </location>
</feature>
<dbReference type="Gene3D" id="3.30.390.50">
    <property type="entry name" value="CO dehydrogenase flavoprotein, C-terminal domain"/>
    <property type="match status" value="1"/>
</dbReference>
<keyword evidence="7" id="KW-0067">ATP-binding</keyword>
<dbReference type="GO" id="GO:0005524">
    <property type="term" value="F:ATP binding"/>
    <property type="evidence" value="ECO:0007669"/>
    <property type="project" value="UniProtKB-KW"/>
</dbReference>
<name>I7MA18_TETTS</name>
<sequence>MINLTKGISNSLLKNKANFLQKKQFLNSINYWFSVIPHEKKVHILYSDYNNIHFNLATEEYLYEHSDLKHPTLFLWRNDKTIVIGRHQNPWKECFIQNMEKDNINLARRRTGGGAVYQDLGNSCFSFLTPIFDESLPLDSKKVNNKILLQALKNVGIEAEFSGRNDLLFQGRKISGSAYQINLGKTDGTGKKALHHGTMLLNVDTQNVKQYLNPNKEKLKSKGVDSVISRIINLQEVKPDLDHKMLCDLIEQEFINHYQGYEVIRDNLKYESLQNQPKIKEIYTELKSWDWIYGHTPQFTNTIETRFDWGIVDVNFQVNNNVIKACKVWSDCLYADYITRINQLFNEYQFTYDQSGMQQLCHLVKLEFYTNPDLVKFTEQLEDWLKRSI</sequence>
<dbReference type="HOGENOM" id="CLU_022986_4_0_1"/>
<dbReference type="InterPro" id="IPR004562">
    <property type="entry name" value="LipoylTrfase_LipoateP_Ligase"/>
</dbReference>
<dbReference type="Pfam" id="PF10437">
    <property type="entry name" value="Lip_prot_lig_C"/>
    <property type="match status" value="1"/>
</dbReference>
<organism evidence="10 11">
    <name type="scientific">Tetrahymena thermophila (strain SB210)</name>
    <dbReference type="NCBI Taxonomy" id="312017"/>
    <lineage>
        <taxon>Eukaryota</taxon>
        <taxon>Sar</taxon>
        <taxon>Alveolata</taxon>
        <taxon>Ciliophora</taxon>
        <taxon>Intramacronucleata</taxon>
        <taxon>Oligohymenophorea</taxon>
        <taxon>Hymenostomatida</taxon>
        <taxon>Tetrahymenina</taxon>
        <taxon>Tetrahymenidae</taxon>
        <taxon>Tetrahymena</taxon>
    </lineage>
</organism>
<dbReference type="eggNOG" id="KOG3159">
    <property type="taxonomic scope" value="Eukaryota"/>
</dbReference>
<evidence type="ECO:0000256" key="6">
    <source>
        <dbReference type="ARBA" id="ARBA00022741"/>
    </source>
</evidence>
<dbReference type="PANTHER" id="PTHR12561:SF3">
    <property type="entry name" value="LIPOYLTRANSFERASE 1, MITOCHONDRIAL"/>
    <property type="match status" value="1"/>
</dbReference>
<dbReference type="CDD" id="cd16443">
    <property type="entry name" value="LplA"/>
    <property type="match status" value="1"/>
</dbReference>
<gene>
    <name evidence="10" type="ORF">TTHERM_00535630</name>
</gene>
<protein>
    <recommendedName>
        <fullName evidence="4">lipoate--protein ligase</fullName>
        <ecNumber evidence="4">6.3.1.20</ecNumber>
    </recommendedName>
</protein>
<dbReference type="Gene3D" id="3.30.930.10">
    <property type="entry name" value="Bira Bifunctional Protein, Domain 2"/>
    <property type="match status" value="1"/>
</dbReference>
<dbReference type="PROSITE" id="PS51733">
    <property type="entry name" value="BPL_LPL_CATALYTIC"/>
    <property type="match status" value="1"/>
</dbReference>
<dbReference type="InterPro" id="IPR004143">
    <property type="entry name" value="BPL_LPL_catalytic"/>
</dbReference>
<dbReference type="InterPro" id="IPR045864">
    <property type="entry name" value="aa-tRNA-synth_II/BPL/LPL"/>
</dbReference>
<dbReference type="UniPathway" id="UPA00537">
    <property type="reaction ID" value="UER00594"/>
</dbReference>
<evidence type="ECO:0000256" key="5">
    <source>
        <dbReference type="ARBA" id="ARBA00022598"/>
    </source>
</evidence>
<evidence type="ECO:0000313" key="11">
    <source>
        <dbReference type="Proteomes" id="UP000009168"/>
    </source>
</evidence>
<reference evidence="11" key="1">
    <citation type="journal article" date="2006" name="PLoS Biol.">
        <title>Macronuclear genome sequence of the ciliate Tetrahymena thermophila, a model eukaryote.</title>
        <authorList>
            <person name="Eisen J.A."/>
            <person name="Coyne R.S."/>
            <person name="Wu M."/>
            <person name="Wu D."/>
            <person name="Thiagarajan M."/>
            <person name="Wortman J.R."/>
            <person name="Badger J.H."/>
            <person name="Ren Q."/>
            <person name="Amedeo P."/>
            <person name="Jones K.M."/>
            <person name="Tallon L.J."/>
            <person name="Delcher A.L."/>
            <person name="Salzberg S.L."/>
            <person name="Silva J.C."/>
            <person name="Haas B.J."/>
            <person name="Majoros W.H."/>
            <person name="Farzad M."/>
            <person name="Carlton J.M."/>
            <person name="Smith R.K. Jr."/>
            <person name="Garg J."/>
            <person name="Pearlman R.E."/>
            <person name="Karrer K.M."/>
            <person name="Sun L."/>
            <person name="Manning G."/>
            <person name="Elde N.C."/>
            <person name="Turkewitz A.P."/>
            <person name="Asai D.J."/>
            <person name="Wilkes D.E."/>
            <person name="Wang Y."/>
            <person name="Cai H."/>
            <person name="Collins K."/>
            <person name="Stewart B.A."/>
            <person name="Lee S.R."/>
            <person name="Wilamowska K."/>
            <person name="Weinberg Z."/>
            <person name="Ruzzo W.L."/>
            <person name="Wloga D."/>
            <person name="Gaertig J."/>
            <person name="Frankel J."/>
            <person name="Tsao C.-C."/>
            <person name="Gorovsky M.A."/>
            <person name="Keeling P.J."/>
            <person name="Waller R.F."/>
            <person name="Patron N.J."/>
            <person name="Cherry J.M."/>
            <person name="Stover N.A."/>
            <person name="Krieger C.J."/>
            <person name="del Toro C."/>
            <person name="Ryder H.F."/>
            <person name="Williamson S.C."/>
            <person name="Barbeau R.A."/>
            <person name="Hamilton E.P."/>
            <person name="Orias E."/>
        </authorList>
    </citation>
    <scope>NUCLEOTIDE SEQUENCE [LARGE SCALE GENOMIC DNA]</scope>
    <source>
        <strain evidence="11">SB210</strain>
    </source>
</reference>
<dbReference type="NCBIfam" id="TIGR00545">
    <property type="entry name" value="lipoyltrans"/>
    <property type="match status" value="1"/>
</dbReference>
<dbReference type="KEGG" id="tet:TTHERM_00535630"/>
<keyword evidence="11" id="KW-1185">Reference proteome</keyword>
<dbReference type="GO" id="GO:0009249">
    <property type="term" value="P:protein lipoylation"/>
    <property type="evidence" value="ECO:0007669"/>
    <property type="project" value="InterPro"/>
</dbReference>